<dbReference type="InterPro" id="IPR000182">
    <property type="entry name" value="GNAT_dom"/>
</dbReference>
<dbReference type="InterPro" id="IPR016181">
    <property type="entry name" value="Acyl_CoA_acyltransferase"/>
</dbReference>
<name>A0A2Z2I1I6_9EURY</name>
<dbReference type="GO" id="GO:0016747">
    <property type="term" value="F:acyltransferase activity, transferring groups other than amino-acyl groups"/>
    <property type="evidence" value="ECO:0007669"/>
    <property type="project" value="InterPro"/>
</dbReference>
<sequence length="280" mass="30810">MVFDDDLQRQVYEFVEHHGAVTESELIRSTRLETDDTQSKPARSGAYTHEVVPAPGEIRAAVESLVSRRYLTDTGDRIRLALSAPPRTVECESGTVTLRPVEEGDRRALLETMRSVARDGSYVVAASLADRVEADSAVVRTRGDRSRICFVATLDERDNGGQTTRDNRGEAPATDDESTVVGWFHLEAPSHPAQSHTASVTVGVDPAVRRQGLGSALLEYGQAWATEQGFRKLGQGVPATNDGAIEFLEAHGWEREGERRDQYRIDEAFVDELLLATCLD</sequence>
<accession>A0A2Z2I1I6</accession>
<evidence type="ECO:0000313" key="2">
    <source>
        <dbReference type="EMBL" id="ARS91684.1"/>
    </source>
</evidence>
<dbReference type="Proteomes" id="UP000250088">
    <property type="component" value="Chromosome"/>
</dbReference>
<proteinExistence type="predicted"/>
<dbReference type="PANTHER" id="PTHR43072:SF52">
    <property type="entry name" value="GCN5-RELATED N-ACETYLTRANSFERASE"/>
    <property type="match status" value="1"/>
</dbReference>
<dbReference type="SUPFAM" id="SSF55729">
    <property type="entry name" value="Acyl-CoA N-acyltransferases (Nat)"/>
    <property type="match status" value="1"/>
</dbReference>
<organism evidence="2 3">
    <name type="scientific">Natrarchaeobaculum aegyptiacum</name>
    <dbReference type="NCBI Taxonomy" id="745377"/>
    <lineage>
        <taxon>Archaea</taxon>
        <taxon>Methanobacteriati</taxon>
        <taxon>Methanobacteriota</taxon>
        <taxon>Stenosarchaea group</taxon>
        <taxon>Halobacteria</taxon>
        <taxon>Halobacteriales</taxon>
        <taxon>Natrialbaceae</taxon>
        <taxon>Natrarchaeobaculum</taxon>
    </lineage>
</organism>
<reference evidence="3" key="1">
    <citation type="submission" date="2017-02" db="EMBL/GenBank/DDBJ databases">
        <title>Natronthermophilus aegyptiacus gen. nov.,sp. nov., an aerobic, extremely halophilic alkalithermophilic archaeon isolated from the athalassohaline Wadi An Natrun, Egypt.</title>
        <authorList>
            <person name="Zhao B."/>
        </authorList>
    </citation>
    <scope>NUCLEOTIDE SEQUENCE [LARGE SCALE GENOMIC DNA]</scope>
    <source>
        <strain evidence="3">JW/NM-HA 15</strain>
    </source>
</reference>
<evidence type="ECO:0000259" key="1">
    <source>
        <dbReference type="PROSITE" id="PS51186"/>
    </source>
</evidence>
<dbReference type="EMBL" id="CP019893">
    <property type="protein sequence ID" value="ARS91684.1"/>
    <property type="molecule type" value="Genomic_DNA"/>
</dbReference>
<feature type="domain" description="N-acetyltransferase" evidence="1">
    <location>
        <begin position="96"/>
        <end position="276"/>
    </location>
</feature>
<dbReference type="AlphaFoldDB" id="A0A2Z2I1I6"/>
<protein>
    <submittedName>
        <fullName evidence="2">GNAT family N-acetyltransferase</fullName>
    </submittedName>
</protein>
<dbReference type="PROSITE" id="PS51186">
    <property type="entry name" value="GNAT"/>
    <property type="match status" value="1"/>
</dbReference>
<dbReference type="CDD" id="cd04301">
    <property type="entry name" value="NAT_SF"/>
    <property type="match status" value="1"/>
</dbReference>
<dbReference type="PANTHER" id="PTHR43072">
    <property type="entry name" value="N-ACETYLTRANSFERASE"/>
    <property type="match status" value="1"/>
</dbReference>
<keyword evidence="3" id="KW-1185">Reference proteome</keyword>
<gene>
    <name evidence="2" type="ORF">B1756_04775</name>
</gene>
<keyword evidence="2" id="KW-0808">Transferase</keyword>
<dbReference type="Gene3D" id="3.40.630.30">
    <property type="match status" value="1"/>
</dbReference>
<dbReference type="Pfam" id="PF00583">
    <property type="entry name" value="Acetyltransf_1"/>
    <property type="match status" value="1"/>
</dbReference>
<evidence type="ECO:0000313" key="3">
    <source>
        <dbReference type="Proteomes" id="UP000250088"/>
    </source>
</evidence>
<dbReference type="KEGG" id="naj:B1756_04775"/>